<evidence type="ECO:0000256" key="1">
    <source>
        <dbReference type="ARBA" id="ARBA00001974"/>
    </source>
</evidence>
<keyword evidence="4" id="KW-0560">Oxidoreductase</keyword>
<reference evidence="7" key="1">
    <citation type="journal article" date="2021" name="Nat. Commun.">
        <title>Genetic determinants of endophytism in the Arabidopsis root mycobiome.</title>
        <authorList>
            <person name="Mesny F."/>
            <person name="Miyauchi S."/>
            <person name="Thiergart T."/>
            <person name="Pickel B."/>
            <person name="Atanasova L."/>
            <person name="Karlsson M."/>
            <person name="Huettel B."/>
            <person name="Barry K.W."/>
            <person name="Haridas S."/>
            <person name="Chen C."/>
            <person name="Bauer D."/>
            <person name="Andreopoulos W."/>
            <person name="Pangilinan J."/>
            <person name="LaButti K."/>
            <person name="Riley R."/>
            <person name="Lipzen A."/>
            <person name="Clum A."/>
            <person name="Drula E."/>
            <person name="Henrissat B."/>
            <person name="Kohler A."/>
            <person name="Grigoriev I.V."/>
            <person name="Martin F.M."/>
            <person name="Hacquard S."/>
        </authorList>
    </citation>
    <scope>NUCLEOTIDE SEQUENCE</scope>
    <source>
        <strain evidence="7">MPI-CAGE-AT-0147</strain>
    </source>
</reference>
<protein>
    <submittedName>
        <fullName evidence="7">FAD binding domain-containing protein</fullName>
    </submittedName>
</protein>
<evidence type="ECO:0000256" key="4">
    <source>
        <dbReference type="ARBA" id="ARBA00023002"/>
    </source>
</evidence>
<accession>A0A9P9J377</accession>
<gene>
    <name evidence="7" type="ORF">EDB81DRAFT_650480</name>
</gene>
<dbReference type="PANTHER" id="PTHR43004:SF19">
    <property type="entry name" value="BINDING MONOOXYGENASE, PUTATIVE (JCVI)-RELATED"/>
    <property type="match status" value="1"/>
</dbReference>
<dbReference type="InterPro" id="IPR050641">
    <property type="entry name" value="RIFMO-like"/>
</dbReference>
<dbReference type="Proteomes" id="UP000738349">
    <property type="component" value="Unassembled WGS sequence"/>
</dbReference>
<evidence type="ECO:0000256" key="5">
    <source>
        <dbReference type="SAM" id="MobiDB-lite"/>
    </source>
</evidence>
<dbReference type="SUPFAM" id="SSF51905">
    <property type="entry name" value="FAD/NAD(P)-binding domain"/>
    <property type="match status" value="1"/>
</dbReference>
<keyword evidence="3" id="KW-0274">FAD</keyword>
<dbReference type="Gene3D" id="3.30.9.10">
    <property type="entry name" value="D-Amino Acid Oxidase, subunit A, domain 2"/>
    <property type="match status" value="1"/>
</dbReference>
<dbReference type="GO" id="GO:0071949">
    <property type="term" value="F:FAD binding"/>
    <property type="evidence" value="ECO:0007669"/>
    <property type="project" value="InterPro"/>
</dbReference>
<dbReference type="InterPro" id="IPR036188">
    <property type="entry name" value="FAD/NAD-bd_sf"/>
</dbReference>
<dbReference type="PANTHER" id="PTHR43004">
    <property type="entry name" value="TRK SYSTEM POTASSIUM UPTAKE PROTEIN"/>
    <property type="match status" value="1"/>
</dbReference>
<name>A0A9P9J377_9HYPO</name>
<keyword evidence="8" id="KW-1185">Reference proteome</keyword>
<feature type="region of interest" description="Disordered" evidence="5">
    <location>
        <begin position="1"/>
        <end position="24"/>
    </location>
</feature>
<organism evidence="7 8">
    <name type="scientific">Dactylonectria macrodidyma</name>
    <dbReference type="NCBI Taxonomy" id="307937"/>
    <lineage>
        <taxon>Eukaryota</taxon>
        <taxon>Fungi</taxon>
        <taxon>Dikarya</taxon>
        <taxon>Ascomycota</taxon>
        <taxon>Pezizomycotina</taxon>
        <taxon>Sordariomycetes</taxon>
        <taxon>Hypocreomycetidae</taxon>
        <taxon>Hypocreales</taxon>
        <taxon>Nectriaceae</taxon>
        <taxon>Dactylonectria</taxon>
    </lineage>
</organism>
<dbReference type="Gene3D" id="3.50.50.60">
    <property type="entry name" value="FAD/NAD(P)-binding domain"/>
    <property type="match status" value="1"/>
</dbReference>
<evidence type="ECO:0000313" key="8">
    <source>
        <dbReference type="Proteomes" id="UP000738349"/>
    </source>
</evidence>
<proteinExistence type="predicted"/>
<evidence type="ECO:0000259" key="6">
    <source>
        <dbReference type="Pfam" id="PF01494"/>
    </source>
</evidence>
<dbReference type="OrthoDB" id="10016252at2759"/>
<feature type="domain" description="FAD-binding" evidence="6">
    <location>
        <begin position="29"/>
        <end position="394"/>
    </location>
</feature>
<dbReference type="InterPro" id="IPR002938">
    <property type="entry name" value="FAD-bd"/>
</dbReference>
<evidence type="ECO:0000256" key="2">
    <source>
        <dbReference type="ARBA" id="ARBA00022630"/>
    </source>
</evidence>
<comment type="caution">
    <text evidence="7">The sequence shown here is derived from an EMBL/GenBank/DDBJ whole genome shotgun (WGS) entry which is preliminary data.</text>
</comment>
<keyword evidence="2" id="KW-0285">Flavoprotein</keyword>
<dbReference type="AlphaFoldDB" id="A0A9P9J377"/>
<dbReference type="PRINTS" id="PR00420">
    <property type="entry name" value="RNGMNOXGNASE"/>
</dbReference>
<evidence type="ECO:0000256" key="3">
    <source>
        <dbReference type="ARBA" id="ARBA00022827"/>
    </source>
</evidence>
<evidence type="ECO:0000313" key="7">
    <source>
        <dbReference type="EMBL" id="KAH7148174.1"/>
    </source>
</evidence>
<dbReference type="EMBL" id="JAGMUV010000007">
    <property type="protein sequence ID" value="KAH7148174.1"/>
    <property type="molecule type" value="Genomic_DNA"/>
</dbReference>
<comment type="cofactor">
    <cofactor evidence="1">
        <name>FAD</name>
        <dbReference type="ChEBI" id="CHEBI:57692"/>
    </cofactor>
</comment>
<dbReference type="GO" id="GO:0016709">
    <property type="term" value="F:oxidoreductase activity, acting on paired donors, with incorporation or reduction of molecular oxygen, NAD(P)H as one donor, and incorporation of one atom of oxygen"/>
    <property type="evidence" value="ECO:0007669"/>
    <property type="project" value="UniProtKB-ARBA"/>
</dbReference>
<sequence>MAETTTNTKVDRNTNSLLSSSSSSSSSSYRVIIAGAGPVGLFLALKLATSGINVDLLERLPGLSAAPRAAGYYGGAVLALKDAGLLHLAAQHGYVAKALGWRAEVQDDGQGGKTWGRLLCYIPFEHGSVDRPEQGMVLLPQPELCRLMEEQIRALDGPDVGRVNFHFNTELTGVPDHRDGVTVTVRHPDTGIERTMRGTLFVGADGGKSIARDRLGIQLQGHTWPERMIAADVMLRNVDLPPLVEAHFVVHPVYFSMVIPLQPPIEGETTLWRFSMATDPTDTSSDEELLQEKNLASMFERYMVGPRPLQYEVVRKTVYRLHQRLANTMATGRCALAGDAAHLNNPVGALGLTTGILDGEALAATIKMILHEGSPLSLLGTYSDERRQVFQSFVSPTSTANKLRIQQDPAAADGDWLVRAMRNPTPTVLREFIMPYMTVWRTDMRAAVAAQVARDAPTPGPHHDEGHGAHNAKAQFAHVEDVNV</sequence>
<dbReference type="Pfam" id="PF01494">
    <property type="entry name" value="FAD_binding_3"/>
    <property type="match status" value="1"/>
</dbReference>